<dbReference type="CDD" id="cd17546">
    <property type="entry name" value="REC_hyHK_CKI1_RcsC-like"/>
    <property type="match status" value="1"/>
</dbReference>
<dbReference type="EC" id="2.7.13.3" evidence="2"/>
<dbReference type="SMART" id="SM00448">
    <property type="entry name" value="REC"/>
    <property type="match status" value="1"/>
</dbReference>
<dbReference type="PANTHER" id="PTHR45339:SF1">
    <property type="entry name" value="HYBRID SIGNAL TRANSDUCTION HISTIDINE KINASE J"/>
    <property type="match status" value="1"/>
</dbReference>
<feature type="domain" description="Response regulatory" evidence="15">
    <location>
        <begin position="621"/>
        <end position="736"/>
    </location>
</feature>
<accession>A0A1M7J8Y5</accession>
<evidence type="ECO:0000256" key="7">
    <source>
        <dbReference type="ARBA" id="ARBA00022840"/>
    </source>
</evidence>
<dbReference type="RefSeq" id="WP_074830241.1">
    <property type="nucleotide sequence ID" value="NZ_FNTI01000001.1"/>
</dbReference>
<dbReference type="AlphaFoldDB" id="A0A1M7J8Y5"/>
<dbReference type="InterPro" id="IPR036097">
    <property type="entry name" value="HisK_dim/P_sf"/>
</dbReference>
<feature type="domain" description="Histidine kinase" evidence="14">
    <location>
        <begin position="370"/>
        <end position="591"/>
    </location>
</feature>
<dbReference type="CDD" id="cd00082">
    <property type="entry name" value="HisKA"/>
    <property type="match status" value="1"/>
</dbReference>
<keyword evidence="8" id="KW-0902">Two-component regulatory system</keyword>
<dbReference type="InterPro" id="IPR001789">
    <property type="entry name" value="Sig_transdc_resp-reg_receiver"/>
</dbReference>
<evidence type="ECO:0000313" key="17">
    <source>
        <dbReference type="EMBL" id="SEE48784.1"/>
    </source>
</evidence>
<evidence type="ECO:0000256" key="6">
    <source>
        <dbReference type="ARBA" id="ARBA00022777"/>
    </source>
</evidence>
<dbReference type="Pfam" id="PF00512">
    <property type="entry name" value="HisKA"/>
    <property type="match status" value="1"/>
</dbReference>
<evidence type="ECO:0000256" key="12">
    <source>
        <dbReference type="SAM" id="MobiDB-lite"/>
    </source>
</evidence>
<feature type="transmembrane region" description="Helical" evidence="13">
    <location>
        <begin position="51"/>
        <end position="71"/>
    </location>
</feature>
<dbReference type="PRINTS" id="PR00344">
    <property type="entry name" value="BCTRLSENSOR"/>
</dbReference>
<sequence length="776" mass="83861">MKSSVDLVAYSGRLFGWIGGFSAIAGIEAGEITDREMGRVRARQLDAVTRLVPVSMTVNLITVSIVLTLFWNTGSNAFLALWALLIASVALLAARSWMRSQRTRPQQASLGAIRNSTLQAILLAAIWAALPLALLPKSGPAEQMIIVCLAAGIIAGGAFTLSTIPRASLMYIWTMAFASTGALLLCGDDIHLFTAAFLLLFAGFMARNVVSHGNLFQENLRAQLQLERQTDIISLLLKEFQDNASDWLWQTDARGRLVDVPERFAEVAQMPLPLLKGAHFSELLEMLCPDDTITVSNIAALMERHAPLHEISLRVVTGGQTRLWSLTAKPTGDSDGQFHGYRGFGRDVTERWRAERAEAESRAKSDFLAVMSHEIRTPMNGVLGLAGMLLETALDPEQRQAVATIHESGDNLLRVLNDILDLSKLEAGRFQFEATDFSPTALVEAVAAVVRSSAGSKGLTVAVELDPALPASLRGDVARIRQVLLNLASNAVKFTERGKVTIAARCHSRGDMLARVEWCVSDTGIGIAPDRIGRLFSDYEQADASINRRFGGTGLGLAISRRIIEQMGGKIGVSSAPEQGSTFQFSLTLPWSDTFVAEPSKDRVGADDLKARIATLGRPLRILIAEDDATNRLVVSKMLREFDVEACLVTDGAQAVEAMLEAEYDLVLMDVQMPVMDGHAATRAIRSGGFTSLPIVALTANAFPEDARLCREAGMSDFLAKPLRKQTLVDAVLRALGPAREPSDVSMEPAPTLVPAMPDTTAKQGATADHEVKPAS</sequence>
<feature type="transmembrane region" description="Helical" evidence="13">
    <location>
        <begin position="141"/>
        <end position="161"/>
    </location>
</feature>
<evidence type="ECO:0000256" key="13">
    <source>
        <dbReference type="SAM" id="Phobius"/>
    </source>
</evidence>
<dbReference type="Gene3D" id="3.30.565.10">
    <property type="entry name" value="Histidine kinase-like ATPase, C-terminal domain"/>
    <property type="match status" value="1"/>
</dbReference>
<dbReference type="InterPro" id="IPR011006">
    <property type="entry name" value="CheY-like_superfamily"/>
</dbReference>
<dbReference type="SMART" id="SM00387">
    <property type="entry name" value="HATPase_c"/>
    <property type="match status" value="1"/>
</dbReference>
<keyword evidence="3 11" id="KW-0597">Phosphoprotein</keyword>
<dbReference type="InterPro" id="IPR003594">
    <property type="entry name" value="HATPase_dom"/>
</dbReference>
<keyword evidence="6" id="KW-0418">Kinase</keyword>
<comment type="subunit">
    <text evidence="9">At low DSF concentrations, interacts with RpfF.</text>
</comment>
<dbReference type="PROSITE" id="PS50109">
    <property type="entry name" value="HIS_KIN"/>
    <property type="match status" value="1"/>
</dbReference>
<dbReference type="InterPro" id="IPR003661">
    <property type="entry name" value="HisK_dim/P_dom"/>
</dbReference>
<dbReference type="SMART" id="SM00388">
    <property type="entry name" value="HisKA"/>
    <property type="match status" value="1"/>
</dbReference>
<dbReference type="SUPFAM" id="SSF52172">
    <property type="entry name" value="CheY-like"/>
    <property type="match status" value="1"/>
</dbReference>
<dbReference type="Gene3D" id="3.30.450.20">
    <property type="entry name" value="PAS domain"/>
    <property type="match status" value="1"/>
</dbReference>
<feature type="transmembrane region" description="Helical" evidence="13">
    <location>
        <begin position="77"/>
        <end position="97"/>
    </location>
</feature>
<protein>
    <recommendedName>
        <fullName evidence="10">Sensory/regulatory protein RpfC</fullName>
        <ecNumber evidence="2">2.7.13.3</ecNumber>
    </recommendedName>
</protein>
<dbReference type="EMBL" id="FNTI01000001">
    <property type="protein sequence ID" value="SEE48784.1"/>
    <property type="molecule type" value="Genomic_DNA"/>
</dbReference>
<dbReference type="SUPFAM" id="SSF55785">
    <property type="entry name" value="PYP-like sensor domain (PAS domain)"/>
    <property type="match status" value="1"/>
</dbReference>
<evidence type="ECO:0000256" key="4">
    <source>
        <dbReference type="ARBA" id="ARBA00022679"/>
    </source>
</evidence>
<evidence type="ECO:0000256" key="9">
    <source>
        <dbReference type="ARBA" id="ARBA00064003"/>
    </source>
</evidence>
<feature type="transmembrane region" description="Helical" evidence="13">
    <location>
        <begin position="168"/>
        <end position="185"/>
    </location>
</feature>
<reference evidence="17 18" key="1">
    <citation type="submission" date="2016-10" db="EMBL/GenBank/DDBJ databases">
        <authorList>
            <person name="de Groot N.N."/>
        </authorList>
    </citation>
    <scope>NUCLEOTIDE SEQUENCE [LARGE SCALE GENOMIC DNA]</scope>
    <source>
        <strain evidence="17 18">GAS522</strain>
    </source>
</reference>
<evidence type="ECO:0000313" key="18">
    <source>
        <dbReference type="Proteomes" id="UP000183208"/>
    </source>
</evidence>
<feature type="transmembrane region" description="Helical" evidence="13">
    <location>
        <begin position="12"/>
        <end position="30"/>
    </location>
</feature>
<dbReference type="Pfam" id="PF00072">
    <property type="entry name" value="Response_reg"/>
    <property type="match status" value="1"/>
</dbReference>
<dbReference type="InterPro" id="IPR000700">
    <property type="entry name" value="PAS-assoc_C"/>
</dbReference>
<feature type="domain" description="PAC" evidence="16">
    <location>
        <begin position="309"/>
        <end position="360"/>
    </location>
</feature>
<evidence type="ECO:0000259" key="15">
    <source>
        <dbReference type="PROSITE" id="PS50110"/>
    </source>
</evidence>
<dbReference type="InterPro" id="IPR013656">
    <property type="entry name" value="PAS_4"/>
</dbReference>
<dbReference type="SUPFAM" id="SSF47384">
    <property type="entry name" value="Homodimeric domain of signal transducing histidine kinase"/>
    <property type="match status" value="1"/>
</dbReference>
<dbReference type="InterPro" id="IPR036890">
    <property type="entry name" value="HATPase_C_sf"/>
</dbReference>
<keyword evidence="5" id="KW-0547">Nucleotide-binding</keyword>
<evidence type="ECO:0000256" key="3">
    <source>
        <dbReference type="ARBA" id="ARBA00022553"/>
    </source>
</evidence>
<dbReference type="GO" id="GO:0005524">
    <property type="term" value="F:ATP binding"/>
    <property type="evidence" value="ECO:0007669"/>
    <property type="project" value="UniProtKB-KW"/>
</dbReference>
<dbReference type="FunFam" id="3.30.565.10:FF:000010">
    <property type="entry name" value="Sensor histidine kinase RcsC"/>
    <property type="match status" value="1"/>
</dbReference>
<organism evidence="17 18">
    <name type="scientific">Bradyrhizobium lablabi</name>
    <dbReference type="NCBI Taxonomy" id="722472"/>
    <lineage>
        <taxon>Bacteria</taxon>
        <taxon>Pseudomonadati</taxon>
        <taxon>Pseudomonadota</taxon>
        <taxon>Alphaproteobacteria</taxon>
        <taxon>Hyphomicrobiales</taxon>
        <taxon>Nitrobacteraceae</taxon>
        <taxon>Bradyrhizobium</taxon>
    </lineage>
</organism>
<evidence type="ECO:0000256" key="11">
    <source>
        <dbReference type="PROSITE-ProRule" id="PRU00169"/>
    </source>
</evidence>
<dbReference type="Pfam" id="PF08448">
    <property type="entry name" value="PAS_4"/>
    <property type="match status" value="1"/>
</dbReference>
<dbReference type="InterPro" id="IPR004358">
    <property type="entry name" value="Sig_transdc_His_kin-like_C"/>
</dbReference>
<evidence type="ECO:0000256" key="1">
    <source>
        <dbReference type="ARBA" id="ARBA00000085"/>
    </source>
</evidence>
<dbReference type="InterPro" id="IPR035965">
    <property type="entry name" value="PAS-like_dom_sf"/>
</dbReference>
<evidence type="ECO:0000259" key="16">
    <source>
        <dbReference type="PROSITE" id="PS50113"/>
    </source>
</evidence>
<dbReference type="OrthoDB" id="9789782at2"/>
<name>A0A1M7J8Y5_9BRAD</name>
<dbReference type="SUPFAM" id="SSF55874">
    <property type="entry name" value="ATPase domain of HSP90 chaperone/DNA topoisomerase II/histidine kinase"/>
    <property type="match status" value="1"/>
</dbReference>
<feature type="modified residue" description="4-aspartylphosphate" evidence="11">
    <location>
        <position position="670"/>
    </location>
</feature>
<dbReference type="GO" id="GO:0000155">
    <property type="term" value="F:phosphorelay sensor kinase activity"/>
    <property type="evidence" value="ECO:0007669"/>
    <property type="project" value="InterPro"/>
</dbReference>
<feature type="region of interest" description="Disordered" evidence="12">
    <location>
        <begin position="740"/>
        <end position="776"/>
    </location>
</feature>
<dbReference type="Gene3D" id="1.10.287.130">
    <property type="match status" value="1"/>
</dbReference>
<dbReference type="PANTHER" id="PTHR45339">
    <property type="entry name" value="HYBRID SIGNAL TRANSDUCTION HISTIDINE KINASE J"/>
    <property type="match status" value="1"/>
</dbReference>
<evidence type="ECO:0000256" key="8">
    <source>
        <dbReference type="ARBA" id="ARBA00023012"/>
    </source>
</evidence>
<dbReference type="InterPro" id="IPR005467">
    <property type="entry name" value="His_kinase_dom"/>
</dbReference>
<dbReference type="Proteomes" id="UP000183208">
    <property type="component" value="Unassembled WGS sequence"/>
</dbReference>
<keyword evidence="13" id="KW-1133">Transmembrane helix</keyword>
<dbReference type="PROSITE" id="PS50110">
    <property type="entry name" value="RESPONSE_REGULATORY"/>
    <property type="match status" value="1"/>
</dbReference>
<keyword evidence="7" id="KW-0067">ATP-binding</keyword>
<dbReference type="PROSITE" id="PS50113">
    <property type="entry name" value="PAC"/>
    <property type="match status" value="1"/>
</dbReference>
<gene>
    <name evidence="17" type="ORF">SAMN05444171_7699</name>
</gene>
<keyword evidence="13" id="KW-0472">Membrane</keyword>
<dbReference type="CDD" id="cd16922">
    <property type="entry name" value="HATPase_EvgS-ArcB-TorS-like"/>
    <property type="match status" value="1"/>
</dbReference>
<evidence type="ECO:0000259" key="14">
    <source>
        <dbReference type="PROSITE" id="PS50109"/>
    </source>
</evidence>
<evidence type="ECO:0000256" key="2">
    <source>
        <dbReference type="ARBA" id="ARBA00012438"/>
    </source>
</evidence>
<keyword evidence="4" id="KW-0808">Transferase</keyword>
<proteinExistence type="predicted"/>
<feature type="transmembrane region" description="Helical" evidence="13">
    <location>
        <begin position="118"/>
        <end position="135"/>
    </location>
</feature>
<evidence type="ECO:0000256" key="10">
    <source>
        <dbReference type="ARBA" id="ARBA00068150"/>
    </source>
</evidence>
<evidence type="ECO:0000256" key="5">
    <source>
        <dbReference type="ARBA" id="ARBA00022741"/>
    </source>
</evidence>
<dbReference type="Pfam" id="PF02518">
    <property type="entry name" value="HATPase_c"/>
    <property type="match status" value="1"/>
</dbReference>
<dbReference type="FunFam" id="1.10.287.130:FF:000002">
    <property type="entry name" value="Two-component osmosensing histidine kinase"/>
    <property type="match status" value="1"/>
</dbReference>
<comment type="catalytic activity">
    <reaction evidence="1">
        <text>ATP + protein L-histidine = ADP + protein N-phospho-L-histidine.</text>
        <dbReference type="EC" id="2.7.13.3"/>
    </reaction>
</comment>
<dbReference type="Gene3D" id="3.40.50.2300">
    <property type="match status" value="1"/>
</dbReference>
<keyword evidence="13" id="KW-0812">Transmembrane</keyword>